<dbReference type="Gene3D" id="1.10.472.80">
    <property type="entry name" value="Ypt/Rab-GAP domain of gyp1p, domain 3"/>
    <property type="match status" value="1"/>
</dbReference>
<dbReference type="FunFam" id="1.10.472.80:FF:000027">
    <property type="entry name" value="GTPase activating protein (Evi5)"/>
    <property type="match status" value="1"/>
</dbReference>
<reference evidence="5 6" key="1">
    <citation type="journal article" date="2008" name="Nature">
        <title>The genome of the choanoflagellate Monosiga brevicollis and the origin of metazoans.</title>
        <authorList>
            <consortium name="JGI Sequencing"/>
            <person name="King N."/>
            <person name="Westbrook M.J."/>
            <person name="Young S.L."/>
            <person name="Kuo A."/>
            <person name="Abedin M."/>
            <person name="Chapman J."/>
            <person name="Fairclough S."/>
            <person name="Hellsten U."/>
            <person name="Isogai Y."/>
            <person name="Letunic I."/>
            <person name="Marr M."/>
            <person name="Pincus D."/>
            <person name="Putnam N."/>
            <person name="Rokas A."/>
            <person name="Wright K.J."/>
            <person name="Zuzow R."/>
            <person name="Dirks W."/>
            <person name="Good M."/>
            <person name="Goodstein D."/>
            <person name="Lemons D."/>
            <person name="Li W."/>
            <person name="Lyons J.B."/>
            <person name="Morris A."/>
            <person name="Nichols S."/>
            <person name="Richter D.J."/>
            <person name="Salamov A."/>
            <person name="Bork P."/>
            <person name="Lim W.A."/>
            <person name="Manning G."/>
            <person name="Miller W.T."/>
            <person name="McGinnis W."/>
            <person name="Shapiro H."/>
            <person name="Tjian R."/>
            <person name="Grigoriev I.V."/>
            <person name="Rokhsar D."/>
        </authorList>
    </citation>
    <scope>NUCLEOTIDE SEQUENCE [LARGE SCALE GENOMIC DNA]</scope>
    <source>
        <strain evidence="6">MX1 / ATCC 50154</strain>
    </source>
</reference>
<dbReference type="PROSITE" id="PS50086">
    <property type="entry name" value="TBC_RABGAP"/>
    <property type="match status" value="1"/>
</dbReference>
<dbReference type="PANTHER" id="PTHR47219">
    <property type="entry name" value="RAB GTPASE-ACTIVATING PROTEIN 1-LIKE"/>
    <property type="match status" value="1"/>
</dbReference>
<dbReference type="GO" id="GO:0005096">
    <property type="term" value="F:GTPase activator activity"/>
    <property type="evidence" value="ECO:0000318"/>
    <property type="project" value="GO_Central"/>
</dbReference>
<dbReference type="Gene3D" id="1.10.8.270">
    <property type="entry name" value="putative rabgap domain of human tbc1 domain family member 14 like domains"/>
    <property type="match status" value="1"/>
</dbReference>
<protein>
    <recommendedName>
        <fullName evidence="4">Rab-GAP TBC domain-containing protein</fullName>
    </recommendedName>
</protein>
<sequence>MAEDGLDASHAIIDQWADVCVHLETWQKKRPKQLANLVYAGVPEHLRCIVWQKFAEVHAKQATGVSTEGAIPADLVQDGTDTGTAPSYAELLARDSSFDKLIRLDIARTFPEHEMFASNEGLGQEVLYNVVKAYSIYDNVVGYCQGIPFLVGLLLMHMPEEEAFQLLVVIVRDYGLKGLFKPTMADLPLRLYQLETLLRHAYPRVMAHFDDLDVSCNMFATQWFMTLFSSTMPLKLSFRIFDLFLHEGVDAIFRVALAIIGQSQRDLLRENFEGVMGLLSRDKLFKRYENNGHSLMMAAKSVVLNLKRLQKAERDYLAAQRQEEQLQREVDEWRSKCHELTAENESLRDKVASLEEAYHVLATKNLDISIRLASSTDALESAQSEVSVHELYTCKRLLCAAPHHYRAWLLQP</sequence>
<dbReference type="KEGG" id="mbr:MONBRDRAFT_14082"/>
<dbReference type="eggNOG" id="KOG4436">
    <property type="taxonomic scope" value="Eukaryota"/>
</dbReference>
<evidence type="ECO:0000313" key="6">
    <source>
        <dbReference type="Proteomes" id="UP000001357"/>
    </source>
</evidence>
<keyword evidence="1" id="KW-0343">GTPase activation</keyword>
<dbReference type="Pfam" id="PF00566">
    <property type="entry name" value="RabGAP-TBC"/>
    <property type="match status" value="1"/>
</dbReference>
<dbReference type="AlphaFoldDB" id="A9UQG1"/>
<dbReference type="STRING" id="81824.A9UQG1"/>
<dbReference type="PANTHER" id="PTHR47219:SF22">
    <property type="entry name" value="RAB-GAP TBC DOMAIN-CONTAINING PROTEIN"/>
    <property type="match status" value="1"/>
</dbReference>
<dbReference type="Proteomes" id="UP000001357">
    <property type="component" value="Unassembled WGS sequence"/>
</dbReference>
<keyword evidence="6" id="KW-1185">Reference proteome</keyword>
<dbReference type="InterPro" id="IPR050302">
    <property type="entry name" value="Rab_GAP_TBC_domain"/>
</dbReference>
<dbReference type="InterPro" id="IPR035969">
    <property type="entry name" value="Rab-GAP_TBC_sf"/>
</dbReference>
<feature type="domain" description="Rab-GAP TBC" evidence="4">
    <location>
        <begin position="41"/>
        <end position="248"/>
    </location>
</feature>
<name>A9UQG1_MONBE</name>
<evidence type="ECO:0000256" key="1">
    <source>
        <dbReference type="ARBA" id="ARBA00022468"/>
    </source>
</evidence>
<dbReference type="FunCoup" id="A9UQG1">
    <property type="interactions" value="152"/>
</dbReference>
<keyword evidence="2 3" id="KW-0175">Coiled coil</keyword>
<dbReference type="FunFam" id="1.10.8.270:FF:000001">
    <property type="entry name" value="TBC1 domain family member 1"/>
    <property type="match status" value="1"/>
</dbReference>
<dbReference type="FunFam" id="1.10.10.750:FF:000003">
    <property type="entry name" value="GTPase activating protein (Evi5)"/>
    <property type="match status" value="1"/>
</dbReference>
<gene>
    <name evidence="5" type="ORF">MONBRDRAFT_14082</name>
</gene>
<dbReference type="Gene3D" id="1.10.10.750">
    <property type="entry name" value="Ypt/Rab-GAP domain of gyp1p, domain 1"/>
    <property type="match status" value="1"/>
</dbReference>
<dbReference type="EMBL" id="CH991543">
    <property type="protein sequence ID" value="EDQ93039.1"/>
    <property type="molecule type" value="Genomic_DNA"/>
</dbReference>
<evidence type="ECO:0000256" key="2">
    <source>
        <dbReference type="ARBA" id="ARBA00023054"/>
    </source>
</evidence>
<dbReference type="SUPFAM" id="SSF47923">
    <property type="entry name" value="Ypt/Rab-GAP domain of gyp1p"/>
    <property type="match status" value="2"/>
</dbReference>
<evidence type="ECO:0000313" key="5">
    <source>
        <dbReference type="EMBL" id="EDQ93039.1"/>
    </source>
</evidence>
<feature type="coiled-coil region" evidence="3">
    <location>
        <begin position="309"/>
        <end position="364"/>
    </location>
</feature>
<proteinExistence type="predicted"/>
<evidence type="ECO:0000259" key="4">
    <source>
        <dbReference type="PROSITE" id="PS50086"/>
    </source>
</evidence>
<dbReference type="RefSeq" id="XP_001742801.1">
    <property type="nucleotide sequence ID" value="XM_001742749.1"/>
</dbReference>
<dbReference type="InterPro" id="IPR000195">
    <property type="entry name" value="Rab-GAP-TBC_dom"/>
</dbReference>
<dbReference type="GeneID" id="5887588"/>
<dbReference type="OMA" id="PSTHECN"/>
<evidence type="ECO:0000256" key="3">
    <source>
        <dbReference type="SAM" id="Coils"/>
    </source>
</evidence>
<dbReference type="InParanoid" id="A9UQG1"/>
<accession>A9UQG1</accession>
<organism evidence="5 6">
    <name type="scientific">Monosiga brevicollis</name>
    <name type="common">Choanoflagellate</name>
    <dbReference type="NCBI Taxonomy" id="81824"/>
    <lineage>
        <taxon>Eukaryota</taxon>
        <taxon>Choanoflagellata</taxon>
        <taxon>Craspedida</taxon>
        <taxon>Salpingoecidae</taxon>
        <taxon>Monosiga</taxon>
    </lineage>
</organism>
<dbReference type="SMART" id="SM00164">
    <property type="entry name" value="TBC"/>
    <property type="match status" value="1"/>
</dbReference>